<dbReference type="Proteomes" id="UP001501585">
    <property type="component" value="Unassembled WGS sequence"/>
</dbReference>
<sequence length="93" mass="9914">MRSQGDLIVGMLVVYQRVQKSVNELLRWGHTTFTIAVSGTDTLPQPPPQPPTPTNGSISPDGSFRTARRTPEAGPVDHADPTPSGPVRGAQRG</sequence>
<proteinExistence type="predicted"/>
<accession>A0ABN2SHN6</accession>
<feature type="compositionally biased region" description="Pro residues" evidence="1">
    <location>
        <begin position="44"/>
        <end position="53"/>
    </location>
</feature>
<reference evidence="2 3" key="1">
    <citation type="journal article" date="2019" name="Int. J. Syst. Evol. Microbiol.">
        <title>The Global Catalogue of Microorganisms (GCM) 10K type strain sequencing project: providing services to taxonomists for standard genome sequencing and annotation.</title>
        <authorList>
            <consortium name="The Broad Institute Genomics Platform"/>
            <consortium name="The Broad Institute Genome Sequencing Center for Infectious Disease"/>
            <person name="Wu L."/>
            <person name="Ma J."/>
        </authorList>
    </citation>
    <scope>NUCLEOTIDE SEQUENCE [LARGE SCALE GENOMIC DNA]</scope>
    <source>
        <strain evidence="2 3">JCM 15313</strain>
    </source>
</reference>
<comment type="caution">
    <text evidence="2">The sequence shown here is derived from an EMBL/GenBank/DDBJ whole genome shotgun (WGS) entry which is preliminary data.</text>
</comment>
<feature type="compositionally biased region" description="Basic and acidic residues" evidence="1">
    <location>
        <begin position="69"/>
        <end position="80"/>
    </location>
</feature>
<organism evidence="2 3">
    <name type="scientific">Nocardiopsis rhodophaea</name>
    <dbReference type="NCBI Taxonomy" id="280238"/>
    <lineage>
        <taxon>Bacteria</taxon>
        <taxon>Bacillati</taxon>
        <taxon>Actinomycetota</taxon>
        <taxon>Actinomycetes</taxon>
        <taxon>Streptosporangiales</taxon>
        <taxon>Nocardiopsidaceae</taxon>
        <taxon>Nocardiopsis</taxon>
    </lineage>
</organism>
<dbReference type="EMBL" id="BAAAPC010000003">
    <property type="protein sequence ID" value="GAA1986954.1"/>
    <property type="molecule type" value="Genomic_DNA"/>
</dbReference>
<keyword evidence="3" id="KW-1185">Reference proteome</keyword>
<evidence type="ECO:0000313" key="3">
    <source>
        <dbReference type="Proteomes" id="UP001501585"/>
    </source>
</evidence>
<evidence type="ECO:0000256" key="1">
    <source>
        <dbReference type="SAM" id="MobiDB-lite"/>
    </source>
</evidence>
<name>A0ABN2SHN6_9ACTN</name>
<protein>
    <submittedName>
        <fullName evidence="2">Uncharacterized protein</fullName>
    </submittedName>
</protein>
<gene>
    <name evidence="2" type="ORF">GCM10009799_10620</name>
</gene>
<feature type="region of interest" description="Disordered" evidence="1">
    <location>
        <begin position="38"/>
        <end position="93"/>
    </location>
</feature>
<evidence type="ECO:0000313" key="2">
    <source>
        <dbReference type="EMBL" id="GAA1986954.1"/>
    </source>
</evidence>